<dbReference type="GO" id="GO:0010945">
    <property type="term" value="F:coenzyme A diphosphatase activity"/>
    <property type="evidence" value="ECO:0007669"/>
    <property type="project" value="InterPro"/>
</dbReference>
<comment type="caution">
    <text evidence="3">The sequence shown here is derived from an EMBL/GenBank/DDBJ whole genome shotgun (WGS) entry which is preliminary data.</text>
</comment>
<dbReference type="EMBL" id="VIBQ01000010">
    <property type="protein sequence ID" value="KAB8339232.1"/>
    <property type="molecule type" value="Genomic_DNA"/>
</dbReference>
<organism evidence="3 4">
    <name type="scientific">Carpinus fangiana</name>
    <dbReference type="NCBI Taxonomy" id="176857"/>
    <lineage>
        <taxon>Eukaryota</taxon>
        <taxon>Viridiplantae</taxon>
        <taxon>Streptophyta</taxon>
        <taxon>Embryophyta</taxon>
        <taxon>Tracheophyta</taxon>
        <taxon>Spermatophyta</taxon>
        <taxon>Magnoliopsida</taxon>
        <taxon>eudicotyledons</taxon>
        <taxon>Gunneridae</taxon>
        <taxon>Pentapetalae</taxon>
        <taxon>rosids</taxon>
        <taxon>fabids</taxon>
        <taxon>Fagales</taxon>
        <taxon>Betulaceae</taxon>
        <taxon>Carpinus</taxon>
    </lineage>
</organism>
<keyword evidence="1" id="KW-0812">Transmembrane</keyword>
<dbReference type="Gene3D" id="3.90.79.10">
    <property type="entry name" value="Nucleoside Triphosphate Pyrophosphohydrolase"/>
    <property type="match status" value="1"/>
</dbReference>
<keyword evidence="4" id="KW-1185">Reference proteome</keyword>
<keyword evidence="1" id="KW-1133">Transmembrane helix</keyword>
<dbReference type="PANTHER" id="PTHR12992">
    <property type="entry name" value="NUDIX HYDROLASE"/>
    <property type="match status" value="1"/>
</dbReference>
<dbReference type="CDD" id="cd03426">
    <property type="entry name" value="NUDIX_CoAse_Nudt7"/>
    <property type="match status" value="1"/>
</dbReference>
<accession>A0A5N6KRG0</accession>
<dbReference type="SUPFAM" id="SSF55811">
    <property type="entry name" value="Nudix"/>
    <property type="match status" value="1"/>
</dbReference>
<evidence type="ECO:0000313" key="4">
    <source>
        <dbReference type="Proteomes" id="UP000327013"/>
    </source>
</evidence>
<dbReference type="OrthoDB" id="70823at2759"/>
<dbReference type="InterPro" id="IPR000086">
    <property type="entry name" value="NUDIX_hydrolase_dom"/>
</dbReference>
<dbReference type="Proteomes" id="UP000327013">
    <property type="component" value="Unassembled WGS sequence"/>
</dbReference>
<sequence length="457" mass="51108">MGRDVLETLKSAKGISPRTLKIISMAESKSTEESLIPHLHTVLGELYHHPYPHVPCPGELKKRASVALIIRVNPRYEQWPDDAEELGDLPTNDDTVGRLARFFAKPWVQHGDPEVLFIKRAARKGDRWEGHIALPGGRRDPEDADDQAAAVRETSEEVGIDLSPSQAIAVGNLPQRLVTTSWGKVPLMILCPYIFLLDKHEVAPQRLQPTEIASTHWVPLRALLNPALRTWEYQDVSSRFARQRFGLKRLALRYMLGHQMFNAIKLVPSESLYCSSIPGFVPDIPNEDGIMGAVTSLLRPRRNRQGGAPLLLWGLTLGVLTDFLDMLPPHNAIEMWTCPTFSPPDIQFMIWVMSYRFTREKHAELRGDLAIHPPSGRTPGPGDGMTEEVVPEAGIEGLGSQIERGGQRRPNASAVSRLLEGYYDIIMRALAVTFIGRASVVTLAIGIWLRHRRRNAL</sequence>
<proteinExistence type="predicted"/>
<keyword evidence="1" id="KW-0472">Membrane</keyword>
<name>A0A5N6KRG0_9ROSI</name>
<reference evidence="3 4" key="1">
    <citation type="submission" date="2019-06" db="EMBL/GenBank/DDBJ databases">
        <title>A chromosomal-level reference genome of Carpinus fangiana (Coryloideae, Betulaceae).</title>
        <authorList>
            <person name="Yang X."/>
            <person name="Wang Z."/>
            <person name="Zhang L."/>
            <person name="Hao G."/>
            <person name="Liu J."/>
            <person name="Yang Y."/>
        </authorList>
    </citation>
    <scope>NUCLEOTIDE SEQUENCE [LARGE SCALE GENOMIC DNA]</scope>
    <source>
        <strain evidence="3">Cfa_2016G</strain>
        <tissue evidence="3">Leaf</tissue>
    </source>
</reference>
<feature type="transmembrane region" description="Helical" evidence="1">
    <location>
        <begin position="425"/>
        <end position="449"/>
    </location>
</feature>
<evidence type="ECO:0000313" key="3">
    <source>
        <dbReference type="EMBL" id="KAB8339232.1"/>
    </source>
</evidence>
<evidence type="ECO:0000256" key="1">
    <source>
        <dbReference type="SAM" id="Phobius"/>
    </source>
</evidence>
<dbReference type="Pfam" id="PF00293">
    <property type="entry name" value="NUDIX"/>
    <property type="match status" value="1"/>
</dbReference>
<protein>
    <recommendedName>
        <fullName evidence="2">Nudix hydrolase domain-containing protein</fullName>
    </recommendedName>
</protein>
<evidence type="ECO:0000259" key="2">
    <source>
        <dbReference type="PROSITE" id="PS51462"/>
    </source>
</evidence>
<dbReference type="InterPro" id="IPR045121">
    <property type="entry name" value="CoAse"/>
</dbReference>
<dbReference type="AlphaFoldDB" id="A0A5N6KRG0"/>
<dbReference type="InterPro" id="IPR015797">
    <property type="entry name" value="NUDIX_hydrolase-like_dom_sf"/>
</dbReference>
<gene>
    <name evidence="3" type="ORF">FH972_022166</name>
</gene>
<feature type="domain" description="Nudix hydrolase" evidence="2">
    <location>
        <begin position="97"/>
        <end position="241"/>
    </location>
</feature>
<dbReference type="PANTHER" id="PTHR12992:SF44">
    <property type="entry name" value="NUDIX HYDROLASE DOMAIN-CONTAINING PROTEIN"/>
    <property type="match status" value="1"/>
</dbReference>
<dbReference type="PROSITE" id="PS51462">
    <property type="entry name" value="NUDIX"/>
    <property type="match status" value="1"/>
</dbReference>